<dbReference type="Gene3D" id="3.30.9.10">
    <property type="entry name" value="D-Amino Acid Oxidase, subunit A, domain 2"/>
    <property type="match status" value="1"/>
</dbReference>
<evidence type="ECO:0000313" key="8">
    <source>
        <dbReference type="Proteomes" id="UP000188342"/>
    </source>
</evidence>
<dbReference type="Proteomes" id="UP000188342">
    <property type="component" value="Unassembled WGS sequence"/>
</dbReference>
<dbReference type="AlphaFoldDB" id="A0A1R4K6U2"/>
<evidence type="ECO:0000256" key="3">
    <source>
        <dbReference type="ARBA" id="ARBA00022827"/>
    </source>
</evidence>
<dbReference type="GO" id="GO:0005737">
    <property type="term" value="C:cytoplasm"/>
    <property type="evidence" value="ECO:0007669"/>
    <property type="project" value="TreeGrafter"/>
</dbReference>
<evidence type="ECO:0000313" key="7">
    <source>
        <dbReference type="EMBL" id="SJN40141.1"/>
    </source>
</evidence>
<keyword evidence="8" id="KW-1185">Reference proteome</keyword>
<name>A0A1R4K6U2_9ACTN</name>
<evidence type="ECO:0000256" key="2">
    <source>
        <dbReference type="ARBA" id="ARBA00022630"/>
    </source>
</evidence>
<evidence type="ECO:0000256" key="1">
    <source>
        <dbReference type="ARBA" id="ARBA00001974"/>
    </source>
</evidence>
<comment type="cofactor">
    <cofactor evidence="1">
        <name>FAD</name>
        <dbReference type="ChEBI" id="CHEBI:57692"/>
    </cofactor>
</comment>
<evidence type="ECO:0000256" key="4">
    <source>
        <dbReference type="ARBA" id="ARBA00023002"/>
    </source>
</evidence>
<dbReference type="EMBL" id="FUKQ01000044">
    <property type="protein sequence ID" value="SJN40141.1"/>
    <property type="molecule type" value="Genomic_DNA"/>
</dbReference>
<dbReference type="SUPFAM" id="SSF51905">
    <property type="entry name" value="FAD/NAD(P)-binding domain"/>
    <property type="match status" value="1"/>
</dbReference>
<dbReference type="OrthoDB" id="9801699at2"/>
<comment type="similarity">
    <text evidence="5">Belongs to the L2HGDH family.</text>
</comment>
<gene>
    <name evidence="7" type="ORF">FM114_11960</name>
</gene>
<sequence length="413" mass="44809">MSSPAVWDHLVVGGGIVGLATALTLLEKRPGSSVLVVEKEATVAAHQTGHNSGVIHAGVYYAPGSKKALFCKQGAQWTRDFCDAKGIPYRNTGKLIVATSPVEVERMHTLFERAQRNELDVELIDGDELRRREPHVVGLGAIVVKQTGIVDYRQVCQKMAEQIAGLGGQVRLATPVVGIHESLSEVSVDLAGPHGQQAERVYARQLVVCGGIQADRLARMAGLEPDFQMVPFRGEYYQLAPQHHHIVDALIYPVPDPDLPFLGVHLTPMMDGSVTVGPNAVMGFAREGYPKLSVSPGDVADFVRFPGFWKLARTMLGTGLKEQWDSLVKPSYLKRVQKYCPSLTTADLGPHPPGIRAQAVRADGSMVEDFHFLQTPRMLHVCNAPSPTATSAMPIADHITQQVLDRPGAAMEA</sequence>
<reference evidence="7 8" key="1">
    <citation type="submission" date="2017-02" db="EMBL/GenBank/DDBJ databases">
        <authorList>
            <person name="Peterson S.W."/>
        </authorList>
    </citation>
    <scope>NUCLEOTIDE SEQUENCE [LARGE SCALE GENOMIC DNA]</scope>
    <source>
        <strain evidence="7 8">LSP_Lj1</strain>
    </source>
</reference>
<dbReference type="PANTHER" id="PTHR43104">
    <property type="entry name" value="L-2-HYDROXYGLUTARATE DEHYDROGENASE, MITOCHONDRIAL"/>
    <property type="match status" value="1"/>
</dbReference>
<dbReference type="PANTHER" id="PTHR43104:SF2">
    <property type="entry name" value="L-2-HYDROXYGLUTARATE DEHYDROGENASE, MITOCHONDRIAL"/>
    <property type="match status" value="1"/>
</dbReference>
<dbReference type="InterPro" id="IPR036188">
    <property type="entry name" value="FAD/NAD-bd_sf"/>
</dbReference>
<dbReference type="GO" id="GO:0047545">
    <property type="term" value="F:(S)-2-hydroxyglutarate dehydrogenase activity"/>
    <property type="evidence" value="ECO:0007669"/>
    <property type="project" value="TreeGrafter"/>
</dbReference>
<dbReference type="EC" id="1.1.3.15" evidence="7"/>
<accession>A0A1R4K6U2</accession>
<dbReference type="STRING" id="1255658.FM114_11960"/>
<organism evidence="7 8">
    <name type="scientific">Luteococcus japonicus LSP_Lj1</name>
    <dbReference type="NCBI Taxonomy" id="1255658"/>
    <lineage>
        <taxon>Bacteria</taxon>
        <taxon>Bacillati</taxon>
        <taxon>Actinomycetota</taxon>
        <taxon>Actinomycetes</taxon>
        <taxon>Propionibacteriales</taxon>
        <taxon>Propionibacteriaceae</taxon>
        <taxon>Luteococcus</taxon>
    </lineage>
</organism>
<keyword evidence="3" id="KW-0274">FAD</keyword>
<dbReference type="InterPro" id="IPR006076">
    <property type="entry name" value="FAD-dep_OxRdtase"/>
</dbReference>
<keyword evidence="2" id="KW-0285">Flavoprotein</keyword>
<keyword evidence="4 7" id="KW-0560">Oxidoreductase</keyword>
<evidence type="ECO:0000259" key="6">
    <source>
        <dbReference type="Pfam" id="PF01266"/>
    </source>
</evidence>
<dbReference type="NCBIfam" id="NF008726">
    <property type="entry name" value="PRK11728.1"/>
    <property type="match status" value="1"/>
</dbReference>
<proteinExistence type="inferred from homology"/>
<dbReference type="RefSeq" id="WP_094765369.1">
    <property type="nucleotide sequence ID" value="NZ_FUKQ01000044.1"/>
</dbReference>
<protein>
    <submittedName>
        <fullName evidence="7">L-2-hydroxyglutarate oxidase</fullName>
        <ecNumber evidence="7">1.1.3.15</ecNumber>
    </submittedName>
</protein>
<dbReference type="Pfam" id="PF01266">
    <property type="entry name" value="DAO"/>
    <property type="match status" value="1"/>
</dbReference>
<evidence type="ECO:0000256" key="5">
    <source>
        <dbReference type="ARBA" id="ARBA00037941"/>
    </source>
</evidence>
<feature type="domain" description="FAD dependent oxidoreductase" evidence="6">
    <location>
        <begin position="8"/>
        <end position="401"/>
    </location>
</feature>
<dbReference type="GO" id="GO:0003973">
    <property type="term" value="F:(S)-2-hydroxy-acid oxidase activity"/>
    <property type="evidence" value="ECO:0007669"/>
    <property type="project" value="UniProtKB-EC"/>
</dbReference>
<dbReference type="Gene3D" id="3.50.50.60">
    <property type="entry name" value="FAD/NAD(P)-binding domain"/>
    <property type="match status" value="1"/>
</dbReference>